<feature type="domain" description="PAZ" evidence="1">
    <location>
        <begin position="81"/>
        <end position="178"/>
    </location>
</feature>
<name>A0A8A3P4Q9_9HELO</name>
<dbReference type="Pfam" id="PF08699">
    <property type="entry name" value="ArgoL1"/>
    <property type="match status" value="1"/>
</dbReference>
<dbReference type="InterPro" id="IPR003100">
    <property type="entry name" value="PAZ_dom"/>
</dbReference>
<evidence type="ECO:0000259" key="1">
    <source>
        <dbReference type="PROSITE" id="PS50821"/>
    </source>
</evidence>
<reference evidence="2" key="1">
    <citation type="submission" date="2020-10" db="EMBL/GenBank/DDBJ databases">
        <title>Genome Sequence of Monilinia vaccinii-corymbosi Sheds Light on Mummy Berry Disease Infection of Blueberry and Mating Type.</title>
        <authorList>
            <person name="Yow A.G."/>
            <person name="Zhang Y."/>
            <person name="Bansal K."/>
            <person name="Eacker S.M."/>
            <person name="Sullivan S."/>
            <person name="Liachko I."/>
            <person name="Cubeta M.A."/>
            <person name="Rollins J.A."/>
            <person name="Ashrafi H."/>
        </authorList>
    </citation>
    <scope>NUCLEOTIDE SEQUENCE</scope>
    <source>
        <strain evidence="2">RL-1</strain>
    </source>
</reference>
<dbReference type="Gene3D" id="2.170.260.10">
    <property type="entry name" value="paz domain"/>
    <property type="match status" value="1"/>
</dbReference>
<dbReference type="CDD" id="cd02846">
    <property type="entry name" value="PAZ_argonaute_like"/>
    <property type="match status" value="1"/>
</dbReference>
<gene>
    <name evidence="2" type="ORF">DSL72_000677</name>
</gene>
<dbReference type="Proteomes" id="UP000672032">
    <property type="component" value="Chromosome 2"/>
</dbReference>
<dbReference type="Pfam" id="PF16488">
    <property type="entry name" value="ArgoL2"/>
    <property type="match status" value="1"/>
</dbReference>
<dbReference type="OrthoDB" id="10252740at2759"/>
<evidence type="ECO:0000313" key="3">
    <source>
        <dbReference type="Proteomes" id="UP000672032"/>
    </source>
</evidence>
<sequence length="382" mass="43895">MKGVYSSIRLCNHLPEGKAISGLAVNVDVANGTFWTSQDVMQAARNVCSARNRSLSYDIFRTHLLPFKNAFGKFEKSSEFKTLEKMKKLKFHLKHHGKQEDKKVYTIKRFTFSNHEQYSKTGLNAKNHFFTPKDTGKETSVYEYFKYKYNINLQYWWAPLIETERAGFFPMEVCTLLPNQKYQFKLDSNQTASMIKFAVTKPKVRLESIQHGLGMLNWSKDPYLAHFGCKIEETMTMTQARVLPNPVVQFDRATIDPRTSGRWDLRGKKFLYANPEPLNSWAVCIVADCIPVPAVKAFIQLFVQTYIGHGGRVMNKTPPIIQVSGIVDHVAAGVHAARQQTGRHHNQTPQIIFFILPGRDSFQYERFKKNSECRFGMVSQSK</sequence>
<keyword evidence="3" id="KW-1185">Reference proteome</keyword>
<dbReference type="InterPro" id="IPR032473">
    <property type="entry name" value="Argonaute_Mid_dom"/>
</dbReference>
<dbReference type="GO" id="GO:0003723">
    <property type="term" value="F:RNA binding"/>
    <property type="evidence" value="ECO:0007669"/>
    <property type="project" value="InterPro"/>
</dbReference>
<dbReference type="EMBL" id="CP063406">
    <property type="protein sequence ID" value="QSZ31114.1"/>
    <property type="molecule type" value="Genomic_DNA"/>
</dbReference>
<dbReference type="Gene3D" id="3.40.50.2300">
    <property type="match status" value="1"/>
</dbReference>
<evidence type="ECO:0000313" key="2">
    <source>
        <dbReference type="EMBL" id="QSZ31114.1"/>
    </source>
</evidence>
<dbReference type="SMART" id="SM00949">
    <property type="entry name" value="PAZ"/>
    <property type="match status" value="1"/>
</dbReference>
<accession>A0A8A3P4Q9</accession>
<dbReference type="PANTHER" id="PTHR22891">
    <property type="entry name" value="EUKARYOTIC TRANSLATION INITIATION FACTOR 2C"/>
    <property type="match status" value="1"/>
</dbReference>
<proteinExistence type="predicted"/>
<dbReference type="AlphaFoldDB" id="A0A8A3P4Q9"/>
<dbReference type="InterPro" id="IPR036085">
    <property type="entry name" value="PAZ_dom_sf"/>
</dbReference>
<dbReference type="InterPro" id="IPR014811">
    <property type="entry name" value="ArgoL1"/>
</dbReference>
<dbReference type="PROSITE" id="PS50821">
    <property type="entry name" value="PAZ"/>
    <property type="match status" value="1"/>
</dbReference>
<dbReference type="SUPFAM" id="SSF101690">
    <property type="entry name" value="PAZ domain"/>
    <property type="match status" value="1"/>
</dbReference>
<dbReference type="Pfam" id="PF16487">
    <property type="entry name" value="ArgoMid"/>
    <property type="match status" value="1"/>
</dbReference>
<organism evidence="2 3">
    <name type="scientific">Monilinia vaccinii-corymbosi</name>
    <dbReference type="NCBI Taxonomy" id="61207"/>
    <lineage>
        <taxon>Eukaryota</taxon>
        <taxon>Fungi</taxon>
        <taxon>Dikarya</taxon>
        <taxon>Ascomycota</taxon>
        <taxon>Pezizomycotina</taxon>
        <taxon>Leotiomycetes</taxon>
        <taxon>Helotiales</taxon>
        <taxon>Sclerotiniaceae</taxon>
        <taxon>Monilinia</taxon>
    </lineage>
</organism>
<dbReference type="Pfam" id="PF02170">
    <property type="entry name" value="PAZ"/>
    <property type="match status" value="1"/>
</dbReference>
<protein>
    <recommendedName>
        <fullName evidence="1">PAZ domain-containing protein</fullName>
    </recommendedName>
</protein>
<dbReference type="InterPro" id="IPR032472">
    <property type="entry name" value="ArgoL2"/>
</dbReference>